<dbReference type="Proteomes" id="UP000315395">
    <property type="component" value="Chromosome"/>
</dbReference>
<keyword evidence="3" id="KW-1185">Reference proteome</keyword>
<sequence length="346" mass="38538">MRRHNPSLEDQQNLRHRPPLTDEPVTPHPRVAPTSGLTPGALMALQRTAGNAAAVGVLARQQAVVQRSKVKSGKDPLKDLDRADARGLLYGTSTARKETSKRLAVQDQGRNHARRTIDAYNADAGINQAMNPAATGIFHVREALEVDDIADWSSKFTQADPGLQHDDDLKAWIAYLKGRKDWIGLYDLGGEGPDAMDRMRGTRFGKNLKDAEHAKSTPLTPSRISGWLRGKRKAATADADLKTMFTTEQIPDLNKWIYSAFFRRTSKLGIDFTASRGHTIHFNVSGAPKWDPSKPLSEMKMKKGGLKNIYSDYGRLITSSEYRHIKKRIKSGDISKKSVNFYDEFA</sequence>
<reference evidence="2 3" key="1">
    <citation type="submission" date="2019-07" db="EMBL/GenBank/DDBJ databases">
        <title>complete genome sequencing of Ornithinimicrobium sp. H23M54.</title>
        <authorList>
            <person name="Bae J.-W."/>
            <person name="Lee S.-Y."/>
        </authorList>
    </citation>
    <scope>NUCLEOTIDE SEQUENCE [LARGE SCALE GENOMIC DNA]</scope>
    <source>
        <strain evidence="2 3">H23M54</strain>
    </source>
</reference>
<gene>
    <name evidence="2" type="ORF">FNH13_15575</name>
</gene>
<dbReference type="KEGG" id="orz:FNH13_15575"/>
<dbReference type="OrthoDB" id="9153660at2"/>
<organism evidence="2 3">
    <name type="scientific">Ornithinimicrobium ciconiae</name>
    <dbReference type="NCBI Taxonomy" id="2594265"/>
    <lineage>
        <taxon>Bacteria</taxon>
        <taxon>Bacillati</taxon>
        <taxon>Actinomycetota</taxon>
        <taxon>Actinomycetes</taxon>
        <taxon>Micrococcales</taxon>
        <taxon>Ornithinimicrobiaceae</taxon>
        <taxon>Ornithinimicrobium</taxon>
    </lineage>
</organism>
<evidence type="ECO:0000313" key="3">
    <source>
        <dbReference type="Proteomes" id="UP000315395"/>
    </source>
</evidence>
<dbReference type="EMBL" id="CP041616">
    <property type="protein sequence ID" value="QDO89576.1"/>
    <property type="molecule type" value="Genomic_DNA"/>
</dbReference>
<evidence type="ECO:0000256" key="1">
    <source>
        <dbReference type="SAM" id="MobiDB-lite"/>
    </source>
</evidence>
<proteinExistence type="predicted"/>
<accession>A0A516GDH4</accession>
<dbReference type="AlphaFoldDB" id="A0A516GDH4"/>
<feature type="region of interest" description="Disordered" evidence="1">
    <location>
        <begin position="1"/>
        <end position="35"/>
    </location>
</feature>
<dbReference type="RefSeq" id="WP_143784281.1">
    <property type="nucleotide sequence ID" value="NZ_CP041616.1"/>
</dbReference>
<name>A0A516GDH4_9MICO</name>
<evidence type="ECO:0000313" key="2">
    <source>
        <dbReference type="EMBL" id="QDO89576.1"/>
    </source>
</evidence>
<protein>
    <submittedName>
        <fullName evidence="2">Uncharacterized protein</fullName>
    </submittedName>
</protein>